<sequence>MQRLDSKHLSNIVVNVCLLFFLQQEREKKRSRILRFWHMIMGMVDKNFPSIAPPVDALSSQPSLGSSTAHKPRMRWTPELHERFLDAVNKPVTFFVLFIEDFYLLRAFFSFQKYRLAKYFQEKKEEKKASCSEEKKAASIIIDDDGKKKGTIQITEALRMQMEVQKQLHEQLERLHLACMVAHQRTQLIITFQLDEYRHARGDFEEGRAIAERTNISPAQWWCTYGKQCPELQRFAIRILSRLVMVHLGIT</sequence>
<evidence type="ECO:0000259" key="1">
    <source>
        <dbReference type="Pfam" id="PF14379"/>
    </source>
</evidence>
<dbReference type="EMBL" id="JAQIZT010000014">
    <property type="protein sequence ID" value="KAJ6971400.1"/>
    <property type="molecule type" value="Genomic_DNA"/>
</dbReference>
<comment type="caution">
    <text evidence="2">The sequence shown here is derived from an EMBL/GenBank/DDBJ whole genome shotgun (WGS) entry which is preliminary data.</text>
</comment>
<proteinExistence type="predicted"/>
<reference evidence="2" key="1">
    <citation type="journal article" date="2023" name="Mol. Ecol. Resour.">
        <title>Chromosome-level genome assembly of a triploid poplar Populus alba 'Berolinensis'.</title>
        <authorList>
            <person name="Chen S."/>
            <person name="Yu Y."/>
            <person name="Wang X."/>
            <person name="Wang S."/>
            <person name="Zhang T."/>
            <person name="Zhou Y."/>
            <person name="He R."/>
            <person name="Meng N."/>
            <person name="Wang Y."/>
            <person name="Liu W."/>
            <person name="Liu Z."/>
            <person name="Liu J."/>
            <person name="Guo Q."/>
            <person name="Huang H."/>
            <person name="Sederoff R.R."/>
            <person name="Wang G."/>
            <person name="Qu G."/>
            <person name="Chen S."/>
        </authorList>
    </citation>
    <scope>NUCLEOTIDE SEQUENCE</scope>
    <source>
        <strain evidence="2">SC-2020</strain>
    </source>
</reference>
<dbReference type="Gene3D" id="1.10.10.60">
    <property type="entry name" value="Homeodomain-like"/>
    <property type="match status" value="1"/>
</dbReference>
<protein>
    <recommendedName>
        <fullName evidence="1">MYB-CC type transcription factor LHEQLE-containing domain-containing protein</fullName>
    </recommendedName>
</protein>
<accession>A0AAD6LQF9</accession>
<dbReference type="PANTHER" id="PTHR31499:SF80">
    <property type="entry name" value="HTH MYB-TYPE DOMAIN-CONTAINING PROTEIN"/>
    <property type="match status" value="1"/>
</dbReference>
<dbReference type="AlphaFoldDB" id="A0AAD6LQF9"/>
<dbReference type="Proteomes" id="UP001164929">
    <property type="component" value="Chromosome 14"/>
</dbReference>
<organism evidence="2 3">
    <name type="scientific">Populus alba x Populus x berolinensis</name>
    <dbReference type="NCBI Taxonomy" id="444605"/>
    <lineage>
        <taxon>Eukaryota</taxon>
        <taxon>Viridiplantae</taxon>
        <taxon>Streptophyta</taxon>
        <taxon>Embryophyta</taxon>
        <taxon>Tracheophyta</taxon>
        <taxon>Spermatophyta</taxon>
        <taxon>Magnoliopsida</taxon>
        <taxon>eudicotyledons</taxon>
        <taxon>Gunneridae</taxon>
        <taxon>Pentapetalae</taxon>
        <taxon>rosids</taxon>
        <taxon>fabids</taxon>
        <taxon>Malpighiales</taxon>
        <taxon>Salicaceae</taxon>
        <taxon>Saliceae</taxon>
        <taxon>Populus</taxon>
    </lineage>
</organism>
<dbReference type="Pfam" id="PF14379">
    <property type="entry name" value="Myb_CC_LHEQLE"/>
    <property type="match status" value="1"/>
</dbReference>
<evidence type="ECO:0000313" key="2">
    <source>
        <dbReference type="EMBL" id="KAJ6971400.1"/>
    </source>
</evidence>
<gene>
    <name evidence="2" type="ORF">NC653_032036</name>
</gene>
<feature type="domain" description="MYB-CC type transcription factor LHEQLE-containing" evidence="1">
    <location>
        <begin position="152"/>
        <end position="173"/>
    </location>
</feature>
<dbReference type="InterPro" id="IPR046955">
    <property type="entry name" value="PHR1-like"/>
</dbReference>
<evidence type="ECO:0000313" key="3">
    <source>
        <dbReference type="Proteomes" id="UP001164929"/>
    </source>
</evidence>
<keyword evidence="3" id="KW-1185">Reference proteome</keyword>
<dbReference type="InterPro" id="IPR025756">
    <property type="entry name" value="Myb_CC_LHEQLE"/>
</dbReference>
<dbReference type="GO" id="GO:0003700">
    <property type="term" value="F:DNA-binding transcription factor activity"/>
    <property type="evidence" value="ECO:0007669"/>
    <property type="project" value="InterPro"/>
</dbReference>
<name>A0AAD6LQF9_9ROSI</name>
<dbReference type="PANTHER" id="PTHR31499">
    <property type="entry name" value="MYB FAMILY TRANSCRIPTION FACTOR PHL11"/>
    <property type="match status" value="1"/>
</dbReference>